<name>A0A917CEF7_9GAMM</name>
<dbReference type="AlphaFoldDB" id="A0A917CEF7"/>
<dbReference type="RefSeq" id="WP_188447483.1">
    <property type="nucleotide sequence ID" value="NZ_BMFO01000001.1"/>
</dbReference>
<sequence length="144" mass="14231">MKTAAALVLTIALFAPAAFAAPAAVLASADGQVLVNQGKQFVTAAPGQALAAGDRVMLMKGARASLRFADGCVLPLSESSLVVVQTLSSCAGGDIQIARLQPVSAQAIGADALPSTTGLWAVFALPALGVLAGESGNDDNSVSP</sequence>
<evidence type="ECO:0000256" key="1">
    <source>
        <dbReference type="SAM" id="SignalP"/>
    </source>
</evidence>
<reference evidence="2" key="1">
    <citation type="journal article" date="2014" name="Int. J. Syst. Evol. Microbiol.">
        <title>Complete genome sequence of Corynebacterium casei LMG S-19264T (=DSM 44701T), isolated from a smear-ripened cheese.</title>
        <authorList>
            <consortium name="US DOE Joint Genome Institute (JGI-PGF)"/>
            <person name="Walter F."/>
            <person name="Albersmeier A."/>
            <person name="Kalinowski J."/>
            <person name="Ruckert C."/>
        </authorList>
    </citation>
    <scope>NUCLEOTIDE SEQUENCE</scope>
    <source>
        <strain evidence="2">CGMCC 1.12726</strain>
    </source>
</reference>
<dbReference type="Proteomes" id="UP000632858">
    <property type="component" value="Unassembled WGS sequence"/>
</dbReference>
<dbReference type="EMBL" id="BMFO01000001">
    <property type="protein sequence ID" value="GGF86321.1"/>
    <property type="molecule type" value="Genomic_DNA"/>
</dbReference>
<evidence type="ECO:0000313" key="2">
    <source>
        <dbReference type="EMBL" id="GGF86321.1"/>
    </source>
</evidence>
<comment type="caution">
    <text evidence="2">The sequence shown here is derived from an EMBL/GenBank/DDBJ whole genome shotgun (WGS) entry which is preliminary data.</text>
</comment>
<evidence type="ECO:0000313" key="3">
    <source>
        <dbReference type="Proteomes" id="UP000632858"/>
    </source>
</evidence>
<protein>
    <submittedName>
        <fullName evidence="2">Uncharacterized protein</fullName>
    </submittedName>
</protein>
<gene>
    <name evidence="2" type="ORF">GCM10010960_05390</name>
</gene>
<reference evidence="2" key="2">
    <citation type="submission" date="2020-09" db="EMBL/GenBank/DDBJ databases">
        <authorList>
            <person name="Sun Q."/>
            <person name="Zhou Y."/>
        </authorList>
    </citation>
    <scope>NUCLEOTIDE SEQUENCE</scope>
    <source>
        <strain evidence="2">CGMCC 1.12726</strain>
    </source>
</reference>
<keyword evidence="3" id="KW-1185">Reference proteome</keyword>
<proteinExistence type="predicted"/>
<organism evidence="2 3">
    <name type="scientific">Arenimonas maotaiensis</name>
    <dbReference type="NCBI Taxonomy" id="1446479"/>
    <lineage>
        <taxon>Bacteria</taxon>
        <taxon>Pseudomonadati</taxon>
        <taxon>Pseudomonadota</taxon>
        <taxon>Gammaproteobacteria</taxon>
        <taxon>Lysobacterales</taxon>
        <taxon>Lysobacteraceae</taxon>
        <taxon>Arenimonas</taxon>
    </lineage>
</organism>
<feature type="chain" id="PRO_5036689713" evidence="1">
    <location>
        <begin position="21"/>
        <end position="144"/>
    </location>
</feature>
<accession>A0A917CEF7</accession>
<keyword evidence="1" id="KW-0732">Signal</keyword>
<feature type="signal peptide" evidence="1">
    <location>
        <begin position="1"/>
        <end position="20"/>
    </location>
</feature>